<sequence length="46" mass="4495">MATQAKAQTSAHSSESTAGDLAGNIIGGAAVFIGVVGLALLIFFGM</sequence>
<protein>
    <submittedName>
        <fullName evidence="2">Uncharacterized protein</fullName>
    </submittedName>
</protein>
<evidence type="ECO:0000256" key="1">
    <source>
        <dbReference type="SAM" id="Phobius"/>
    </source>
</evidence>
<name>A0ABS4YU75_9MICC</name>
<organism evidence="2 3">
    <name type="scientific">Arthrobacter stackebrandtii</name>
    <dbReference type="NCBI Taxonomy" id="272161"/>
    <lineage>
        <taxon>Bacteria</taxon>
        <taxon>Bacillati</taxon>
        <taxon>Actinomycetota</taxon>
        <taxon>Actinomycetes</taxon>
        <taxon>Micrococcales</taxon>
        <taxon>Micrococcaceae</taxon>
        <taxon>Arthrobacter</taxon>
    </lineage>
</organism>
<proteinExistence type="predicted"/>
<dbReference type="RefSeq" id="WP_209677782.1">
    <property type="nucleotide sequence ID" value="NZ_JAGIOI010000001.1"/>
</dbReference>
<keyword evidence="1" id="KW-1133">Transmembrane helix</keyword>
<feature type="transmembrane region" description="Helical" evidence="1">
    <location>
        <begin position="21"/>
        <end position="44"/>
    </location>
</feature>
<keyword evidence="1" id="KW-0472">Membrane</keyword>
<dbReference type="Proteomes" id="UP000711614">
    <property type="component" value="Unassembled WGS sequence"/>
</dbReference>
<evidence type="ECO:0000313" key="2">
    <source>
        <dbReference type="EMBL" id="MBP2412155.1"/>
    </source>
</evidence>
<reference evidence="2 3" key="1">
    <citation type="submission" date="2021-03" db="EMBL/GenBank/DDBJ databases">
        <title>Sequencing the genomes of 1000 actinobacteria strains.</title>
        <authorList>
            <person name="Klenk H.-P."/>
        </authorList>
    </citation>
    <scope>NUCLEOTIDE SEQUENCE [LARGE SCALE GENOMIC DNA]</scope>
    <source>
        <strain evidence="2 3">DSM 16005</strain>
    </source>
</reference>
<dbReference type="EMBL" id="JAGIOI010000001">
    <property type="protein sequence ID" value="MBP2412155.1"/>
    <property type="molecule type" value="Genomic_DNA"/>
</dbReference>
<keyword evidence="3" id="KW-1185">Reference proteome</keyword>
<gene>
    <name evidence="2" type="ORF">JOF48_000954</name>
</gene>
<accession>A0ABS4YU75</accession>
<evidence type="ECO:0000313" key="3">
    <source>
        <dbReference type="Proteomes" id="UP000711614"/>
    </source>
</evidence>
<keyword evidence="1" id="KW-0812">Transmembrane</keyword>
<comment type="caution">
    <text evidence="2">The sequence shown here is derived from an EMBL/GenBank/DDBJ whole genome shotgun (WGS) entry which is preliminary data.</text>
</comment>